<evidence type="ECO:0000313" key="2">
    <source>
        <dbReference type="Proteomes" id="UP001295444"/>
    </source>
</evidence>
<keyword evidence="2" id="KW-1185">Reference proteome</keyword>
<reference evidence="1" key="1">
    <citation type="submission" date="2022-03" db="EMBL/GenBank/DDBJ databases">
        <authorList>
            <person name="Alioto T."/>
            <person name="Alioto T."/>
            <person name="Gomez Garrido J."/>
        </authorList>
    </citation>
    <scope>NUCLEOTIDE SEQUENCE</scope>
</reference>
<evidence type="ECO:0000313" key="1">
    <source>
        <dbReference type="EMBL" id="CAH2299951.1"/>
    </source>
</evidence>
<dbReference type="Proteomes" id="UP001295444">
    <property type="component" value="Chromosome 06"/>
</dbReference>
<dbReference type="AlphaFoldDB" id="A0AAD1SEF6"/>
<protein>
    <submittedName>
        <fullName evidence="1">Uncharacterized protein</fullName>
    </submittedName>
</protein>
<sequence length="118" mass="13051">MTDPLLDVLTVLLFWSRTGENRQLLSCGMPRPVASEKAAAALKEQKSNIECNEGDNKVYAFRLLKTLSRQMLPLSVPCLKSPSENGECIRETTCHHPALIMSRITGKGRGVELTVLLL</sequence>
<accession>A0AAD1SEF6</accession>
<organism evidence="1 2">
    <name type="scientific">Pelobates cultripes</name>
    <name type="common">Western spadefoot toad</name>
    <dbReference type="NCBI Taxonomy" id="61616"/>
    <lineage>
        <taxon>Eukaryota</taxon>
        <taxon>Metazoa</taxon>
        <taxon>Chordata</taxon>
        <taxon>Craniata</taxon>
        <taxon>Vertebrata</taxon>
        <taxon>Euteleostomi</taxon>
        <taxon>Amphibia</taxon>
        <taxon>Batrachia</taxon>
        <taxon>Anura</taxon>
        <taxon>Pelobatoidea</taxon>
        <taxon>Pelobatidae</taxon>
        <taxon>Pelobates</taxon>
    </lineage>
</organism>
<name>A0AAD1SEF6_PELCU</name>
<gene>
    <name evidence="1" type="ORF">PECUL_23A046404</name>
</gene>
<proteinExistence type="predicted"/>
<dbReference type="EMBL" id="OW240917">
    <property type="protein sequence ID" value="CAH2299951.1"/>
    <property type="molecule type" value="Genomic_DNA"/>
</dbReference>